<gene>
    <name evidence="2" type="ORF">F9K94_00980</name>
</gene>
<name>A0A7V7VXJ9_9HYPH</name>
<keyword evidence="1" id="KW-0472">Membrane</keyword>
<keyword evidence="1" id="KW-0812">Transmembrane</keyword>
<proteinExistence type="predicted"/>
<dbReference type="EMBL" id="WBVY01000001">
    <property type="protein sequence ID" value="KAB2658805.1"/>
    <property type="molecule type" value="Genomic_DNA"/>
</dbReference>
<keyword evidence="1" id="KW-1133">Transmembrane helix</keyword>
<comment type="caution">
    <text evidence="2">The sequence shown here is derived from an EMBL/GenBank/DDBJ whole genome shotgun (WGS) entry which is preliminary data.</text>
</comment>
<protein>
    <submittedName>
        <fullName evidence="2">Uncharacterized protein</fullName>
    </submittedName>
</protein>
<dbReference type="RefSeq" id="WP_151643126.1">
    <property type="nucleotide sequence ID" value="NZ_WBVY01000001.1"/>
</dbReference>
<evidence type="ECO:0000313" key="3">
    <source>
        <dbReference type="Proteomes" id="UP000460650"/>
    </source>
</evidence>
<dbReference type="Proteomes" id="UP000460650">
    <property type="component" value="Unassembled WGS sequence"/>
</dbReference>
<evidence type="ECO:0000313" key="2">
    <source>
        <dbReference type="EMBL" id="KAB2658805.1"/>
    </source>
</evidence>
<dbReference type="AlphaFoldDB" id="A0A7V7VXJ9"/>
<organism evidence="2 3">
    <name type="scientific">Brucella tritici</name>
    <dbReference type="NCBI Taxonomy" id="94626"/>
    <lineage>
        <taxon>Bacteria</taxon>
        <taxon>Pseudomonadati</taxon>
        <taxon>Pseudomonadota</taxon>
        <taxon>Alphaproteobacteria</taxon>
        <taxon>Hyphomicrobiales</taxon>
        <taxon>Brucellaceae</taxon>
        <taxon>Brucella/Ochrobactrum group</taxon>
        <taxon>Brucella</taxon>
    </lineage>
</organism>
<evidence type="ECO:0000256" key="1">
    <source>
        <dbReference type="SAM" id="Phobius"/>
    </source>
</evidence>
<reference evidence="2 3" key="1">
    <citation type="submission" date="2019-09" db="EMBL/GenBank/DDBJ databases">
        <title>Taxonomic organization of the family Brucellaceae based on a phylogenomic approach.</title>
        <authorList>
            <person name="Leclercq S."/>
            <person name="Cloeckaert A."/>
            <person name="Zygmunt M.S."/>
        </authorList>
    </citation>
    <scope>NUCLEOTIDE SEQUENCE [LARGE SCALE GENOMIC DNA]</scope>
    <source>
        <strain evidence="2 3">TA93</strain>
    </source>
</reference>
<accession>A0A7V7VXJ9</accession>
<feature type="transmembrane region" description="Helical" evidence="1">
    <location>
        <begin position="20"/>
        <end position="40"/>
    </location>
</feature>
<sequence>MQIPNWLTENWALFVAQPTPFVSLAFICFVLGYVVSQVLCRERISTLKERVDLYKEKLDGASPDEASKKLKDMEAKLKRMTALDLDDERFGKIVEYLRVDQREVNIDTNLTSSFGTHLAEQLHEAFQLAGWKVYRSKSLYDGVSVREIVLRWPCDRIKEALKLGEIPFRVELEPDNAKNIPSISFRA</sequence>